<organism evidence="2 3">
    <name type="scientific">Trypanosoma conorhini</name>
    <dbReference type="NCBI Taxonomy" id="83891"/>
    <lineage>
        <taxon>Eukaryota</taxon>
        <taxon>Discoba</taxon>
        <taxon>Euglenozoa</taxon>
        <taxon>Kinetoplastea</taxon>
        <taxon>Metakinetoplastina</taxon>
        <taxon>Trypanosomatida</taxon>
        <taxon>Trypanosomatidae</taxon>
        <taxon>Trypanosoma</taxon>
    </lineage>
</organism>
<gene>
    <name evidence="2" type="ORF">Tco025E_05128</name>
</gene>
<reference evidence="2 3" key="1">
    <citation type="journal article" date="2018" name="BMC Genomics">
        <title>Genomic comparison of Trypanosoma conorhini and Trypanosoma rangeli to Trypanosoma cruzi strains of high and low virulence.</title>
        <authorList>
            <person name="Bradwell K.R."/>
            <person name="Koparde V.N."/>
            <person name="Matveyev A.V."/>
            <person name="Serrano M.G."/>
            <person name="Alves J.M."/>
            <person name="Parikh H."/>
            <person name="Huang B."/>
            <person name="Lee V."/>
            <person name="Espinosa-Alvarez O."/>
            <person name="Ortiz P.A."/>
            <person name="Costa-Martins A.G."/>
            <person name="Teixeira M.M."/>
            <person name="Buck G.A."/>
        </authorList>
    </citation>
    <scope>NUCLEOTIDE SEQUENCE [LARGE SCALE GENOMIC DNA]</scope>
    <source>
        <strain evidence="2 3">025E</strain>
    </source>
</reference>
<dbReference type="GeneID" id="40318739"/>
<evidence type="ECO:0000256" key="1">
    <source>
        <dbReference type="SAM" id="MobiDB-lite"/>
    </source>
</evidence>
<proteinExistence type="predicted"/>
<dbReference type="Gene3D" id="3.10.280.10">
    <property type="entry name" value="Mitochondrial glycoprotein"/>
    <property type="match status" value="1"/>
</dbReference>
<sequence length="190" mass="21781">MALEQRRFAAYAALADATRRELDDEQQRSGKPEKPEVPAGWSLERKPGEMYFTMRKTHEDEEILIRFLGNDTENEETIAFEFLAFVTSKGKTLMCDMAFEDGGVVMRNISFLNDSKLALDESPEASLKRERLYEGPALDELDGDLVDALTSYLNDRGLTEDVCKFMEAYSFWAEQAEYEEWLSGINRFVS</sequence>
<evidence type="ECO:0000313" key="2">
    <source>
        <dbReference type="EMBL" id="RNF16573.1"/>
    </source>
</evidence>
<protein>
    <submittedName>
        <fullName evidence="2">p22 protein</fullName>
    </submittedName>
</protein>
<evidence type="ECO:0000313" key="3">
    <source>
        <dbReference type="Proteomes" id="UP000284403"/>
    </source>
</evidence>
<accession>A0A3R7N5S5</accession>
<feature type="compositionally biased region" description="Basic and acidic residues" evidence="1">
    <location>
        <begin position="19"/>
        <end position="36"/>
    </location>
</feature>
<comment type="caution">
    <text evidence="2">The sequence shown here is derived from an EMBL/GenBank/DDBJ whole genome shotgun (WGS) entry which is preliminary data.</text>
</comment>
<dbReference type="Pfam" id="PF02330">
    <property type="entry name" value="MAM33"/>
    <property type="match status" value="1"/>
</dbReference>
<dbReference type="SUPFAM" id="SSF54529">
    <property type="entry name" value="Mitochondrial glycoprotein MAM33-like"/>
    <property type="match status" value="1"/>
</dbReference>
<dbReference type="AlphaFoldDB" id="A0A3R7N5S5"/>
<keyword evidence="3" id="KW-1185">Reference proteome</keyword>
<dbReference type="GO" id="GO:0005759">
    <property type="term" value="C:mitochondrial matrix"/>
    <property type="evidence" value="ECO:0007669"/>
    <property type="project" value="InterPro"/>
</dbReference>
<dbReference type="PANTHER" id="PTHR10826">
    <property type="entry name" value="COMPLEMENT COMPONENT 1"/>
    <property type="match status" value="1"/>
</dbReference>
<dbReference type="PANTHER" id="PTHR10826:SF1">
    <property type="entry name" value="COMPLEMENT COMPONENT 1 Q SUBCOMPONENT-BINDING PROTEIN, MITOCHONDRIAL"/>
    <property type="match status" value="1"/>
</dbReference>
<dbReference type="InterPro" id="IPR003428">
    <property type="entry name" value="MAM33"/>
</dbReference>
<dbReference type="OrthoDB" id="278212at2759"/>
<dbReference type="Proteomes" id="UP000284403">
    <property type="component" value="Unassembled WGS sequence"/>
</dbReference>
<name>A0A3R7N5S5_9TRYP</name>
<feature type="region of interest" description="Disordered" evidence="1">
    <location>
        <begin position="19"/>
        <end position="42"/>
    </location>
</feature>
<dbReference type="InterPro" id="IPR036561">
    <property type="entry name" value="MAM33_sf"/>
</dbReference>
<dbReference type="RefSeq" id="XP_029227848.1">
    <property type="nucleotide sequence ID" value="XM_029372031.1"/>
</dbReference>
<dbReference type="EMBL" id="MKKU01000289">
    <property type="protein sequence ID" value="RNF16573.1"/>
    <property type="molecule type" value="Genomic_DNA"/>
</dbReference>